<dbReference type="SMART" id="SM00451">
    <property type="entry name" value="ZnF_U1"/>
    <property type="match status" value="1"/>
</dbReference>
<evidence type="ECO:0000313" key="6">
    <source>
        <dbReference type="EMBL" id="ESN94508.1"/>
    </source>
</evidence>
<keyword evidence="1 4" id="KW-0479">Metal-binding</keyword>
<dbReference type="PROSITE" id="PS00028">
    <property type="entry name" value="ZINC_FINGER_C2H2_1"/>
    <property type="match status" value="1"/>
</dbReference>
<organism evidence="7 8">
    <name type="scientific">Helobdella robusta</name>
    <name type="common">Californian leech</name>
    <dbReference type="NCBI Taxonomy" id="6412"/>
    <lineage>
        <taxon>Eukaryota</taxon>
        <taxon>Metazoa</taxon>
        <taxon>Spiralia</taxon>
        <taxon>Lophotrochozoa</taxon>
        <taxon>Annelida</taxon>
        <taxon>Clitellata</taxon>
        <taxon>Hirudinea</taxon>
        <taxon>Rhynchobdellida</taxon>
        <taxon>Glossiphoniidae</taxon>
        <taxon>Helobdella</taxon>
    </lineage>
</organism>
<evidence type="ECO:0000256" key="4">
    <source>
        <dbReference type="PROSITE-ProRule" id="PRU00723"/>
    </source>
</evidence>
<reference evidence="8" key="1">
    <citation type="submission" date="2012-12" db="EMBL/GenBank/DDBJ databases">
        <authorList>
            <person name="Hellsten U."/>
            <person name="Grimwood J."/>
            <person name="Chapman J.A."/>
            <person name="Shapiro H."/>
            <person name="Aerts A."/>
            <person name="Otillar R.P."/>
            <person name="Terry A.Y."/>
            <person name="Boore J.L."/>
            <person name="Simakov O."/>
            <person name="Marletaz F."/>
            <person name="Cho S.-J."/>
            <person name="Edsinger-Gonzales E."/>
            <person name="Havlak P."/>
            <person name="Kuo D.-H."/>
            <person name="Larsson T."/>
            <person name="Lv J."/>
            <person name="Arendt D."/>
            <person name="Savage R."/>
            <person name="Osoegawa K."/>
            <person name="de Jong P."/>
            <person name="Lindberg D.R."/>
            <person name="Seaver E.C."/>
            <person name="Weisblat D.A."/>
            <person name="Putnam N.H."/>
            <person name="Grigoriev I.V."/>
            <person name="Rokhsar D.S."/>
        </authorList>
    </citation>
    <scope>NUCLEOTIDE SEQUENCE</scope>
</reference>
<feature type="domain" description="C3H1-type" evidence="5">
    <location>
        <begin position="22"/>
        <end position="43"/>
    </location>
</feature>
<dbReference type="EMBL" id="KB097571">
    <property type="protein sequence ID" value="ESN94508.1"/>
    <property type="molecule type" value="Genomic_DNA"/>
</dbReference>
<name>T1FZI1_HELRO</name>
<dbReference type="AlphaFoldDB" id="T1FZI1"/>
<dbReference type="eggNOG" id="ENOG502QSHP">
    <property type="taxonomic scope" value="Eukaryota"/>
</dbReference>
<gene>
    <name evidence="7" type="primary">20214229</name>
    <name evidence="6" type="ORF">HELRODRAFT_68674</name>
</gene>
<feature type="zinc finger region" description="C3H1-type" evidence="4">
    <location>
        <begin position="22"/>
        <end position="43"/>
    </location>
</feature>
<dbReference type="EnsemblMetazoa" id="HelroT68674">
    <property type="protein sequence ID" value="HelroP68674"/>
    <property type="gene ID" value="HelroG68674"/>
</dbReference>
<dbReference type="InterPro" id="IPR022755">
    <property type="entry name" value="Znf_C2H2_jaz"/>
</dbReference>
<evidence type="ECO:0000256" key="1">
    <source>
        <dbReference type="ARBA" id="ARBA00022723"/>
    </source>
</evidence>
<dbReference type="InterPro" id="IPR039691">
    <property type="entry name" value="ZC3H7A/B"/>
</dbReference>
<dbReference type="InParanoid" id="T1FZI1"/>
<dbReference type="InterPro" id="IPR000571">
    <property type="entry name" value="Znf_CCCH"/>
</dbReference>
<dbReference type="Pfam" id="PF12171">
    <property type="entry name" value="zf-C2H2_jaz"/>
    <property type="match status" value="1"/>
</dbReference>
<evidence type="ECO:0000313" key="7">
    <source>
        <dbReference type="EnsemblMetazoa" id="HelroP68674"/>
    </source>
</evidence>
<dbReference type="SUPFAM" id="SSF57667">
    <property type="entry name" value="beta-beta-alpha zinc fingers"/>
    <property type="match status" value="1"/>
</dbReference>
<dbReference type="HOGENOM" id="CLU_1220857_0_0_1"/>
<accession>T1FZI1</accession>
<dbReference type="PANTHER" id="PTHR14928:SF16">
    <property type="entry name" value="C3H1-TYPE DOMAIN-CONTAINING PROTEIN"/>
    <property type="match status" value="1"/>
</dbReference>
<dbReference type="EMBL" id="AMQM01001642">
    <property type="status" value="NOT_ANNOTATED_CDS"/>
    <property type="molecule type" value="Genomic_DNA"/>
</dbReference>
<dbReference type="InterPro" id="IPR013087">
    <property type="entry name" value="Znf_C2H2_type"/>
</dbReference>
<dbReference type="OrthoDB" id="433738at2759"/>
<keyword evidence="8" id="KW-1185">Reference proteome</keyword>
<dbReference type="InterPro" id="IPR003604">
    <property type="entry name" value="Matrin/U1-like-C_Znf_C2H2"/>
</dbReference>
<evidence type="ECO:0000256" key="3">
    <source>
        <dbReference type="ARBA" id="ARBA00022833"/>
    </source>
</evidence>
<reference evidence="7" key="3">
    <citation type="submission" date="2015-06" db="UniProtKB">
        <authorList>
            <consortium name="EnsemblMetazoa"/>
        </authorList>
    </citation>
    <scope>IDENTIFICATION</scope>
</reference>
<keyword evidence="3 4" id="KW-0862">Zinc</keyword>
<evidence type="ECO:0000259" key="5">
    <source>
        <dbReference type="PROSITE" id="PS50103"/>
    </source>
</evidence>
<reference evidence="6 8" key="2">
    <citation type="journal article" date="2013" name="Nature">
        <title>Insights into bilaterian evolution from three spiralian genomes.</title>
        <authorList>
            <person name="Simakov O."/>
            <person name="Marletaz F."/>
            <person name="Cho S.J."/>
            <person name="Edsinger-Gonzales E."/>
            <person name="Havlak P."/>
            <person name="Hellsten U."/>
            <person name="Kuo D.H."/>
            <person name="Larsson T."/>
            <person name="Lv J."/>
            <person name="Arendt D."/>
            <person name="Savage R."/>
            <person name="Osoegawa K."/>
            <person name="de Jong P."/>
            <person name="Grimwood J."/>
            <person name="Chapman J.A."/>
            <person name="Shapiro H."/>
            <person name="Aerts A."/>
            <person name="Otillar R.P."/>
            <person name="Terry A.Y."/>
            <person name="Boore J.L."/>
            <person name="Grigoriev I.V."/>
            <person name="Lindberg D.R."/>
            <person name="Seaver E.C."/>
            <person name="Weisblat D.A."/>
            <person name="Putnam N.H."/>
            <person name="Rokhsar D.S."/>
        </authorList>
    </citation>
    <scope>NUCLEOTIDE SEQUENCE</scope>
</reference>
<sequence>MNVKKQLRPLPVRCPINNIFLICWNVQRGHCSYPNCQFAHCKEEKEMWQWMNENNMADIFTFEEKIDAVKRNVVTSSTSAIRFAWNLPQLVSQPAAIPMKEQFYCFYCDKTFSGKKQQKDHNNSLKHLENIRRDDDFQWNFRTPPLTSVFKLCEKSNFCLYSGVPMEYNFCTSAHGQNELDEWLLRQKWKNKKWKKAEQDHLISVACELKQEIKAADEITEIVINIC</sequence>
<dbReference type="OMA" id="EIVINIC"/>
<dbReference type="PROSITE" id="PS50103">
    <property type="entry name" value="ZF_C3H1"/>
    <property type="match status" value="1"/>
</dbReference>
<dbReference type="InterPro" id="IPR036236">
    <property type="entry name" value="Znf_C2H2_sf"/>
</dbReference>
<evidence type="ECO:0000313" key="8">
    <source>
        <dbReference type="Proteomes" id="UP000015101"/>
    </source>
</evidence>
<protein>
    <recommendedName>
        <fullName evidence="5">C3H1-type domain-containing protein</fullName>
    </recommendedName>
</protein>
<dbReference type="CTD" id="20214229"/>
<evidence type="ECO:0000256" key="2">
    <source>
        <dbReference type="ARBA" id="ARBA00022771"/>
    </source>
</evidence>
<proteinExistence type="predicted"/>
<dbReference type="Proteomes" id="UP000015101">
    <property type="component" value="Unassembled WGS sequence"/>
</dbReference>
<keyword evidence="2 4" id="KW-0863">Zinc-finger</keyword>
<dbReference type="GO" id="GO:0008270">
    <property type="term" value="F:zinc ion binding"/>
    <property type="evidence" value="ECO:0007669"/>
    <property type="project" value="UniProtKB-KW"/>
</dbReference>
<dbReference type="STRING" id="6412.T1FZI1"/>
<dbReference type="KEGG" id="hro:HELRODRAFT_68674"/>
<dbReference type="GeneID" id="20214229"/>
<dbReference type="PANTHER" id="PTHR14928">
    <property type="entry name" value="MICRO-RNA BINDING ZINC FINGER CCCH DOMAIN-CONTAINING PROTEIN 7"/>
    <property type="match status" value="1"/>
</dbReference>
<dbReference type="RefSeq" id="XP_009027190.1">
    <property type="nucleotide sequence ID" value="XM_009028942.1"/>
</dbReference>
<dbReference type="Gene3D" id="3.30.160.60">
    <property type="entry name" value="Classic Zinc Finger"/>
    <property type="match status" value="1"/>
</dbReference>
<dbReference type="GO" id="GO:0035198">
    <property type="term" value="F:miRNA binding"/>
    <property type="evidence" value="ECO:0007669"/>
    <property type="project" value="InterPro"/>
</dbReference>